<feature type="compositionally biased region" description="Low complexity" evidence="1">
    <location>
        <begin position="168"/>
        <end position="180"/>
    </location>
</feature>
<feature type="region of interest" description="Disordered" evidence="1">
    <location>
        <begin position="270"/>
        <end position="295"/>
    </location>
</feature>
<feature type="region of interest" description="Disordered" evidence="1">
    <location>
        <begin position="32"/>
        <end position="181"/>
    </location>
</feature>
<dbReference type="EMBL" id="JAACJJ010000001">
    <property type="protein sequence ID" value="KAF5330480.1"/>
    <property type="molecule type" value="Genomic_DNA"/>
</dbReference>
<sequence>MTEYDYSPEAINAYVQKQYKIAQWVDDANSVRQKSPFTPATPAPEAKRSLPRTYDSDRYVDSRHTKSKPSRDDRDRRRDRDRDRSFREREPELERPREHKTSSRPQKSRHRSASVSNVPAARPDPSRSHTLPPPVVVPDYTQQHVPHKYPTGYPTHYRSPRDSRHSSRSSSTTQVPSPTSYFQQQAPYSAPAYPSRVGSPPAVAYGYPHHTSALPKYPNSADQYSYPTYPYHSNNVYPSVQPRSMEMAPAPHHPVYQQKQPPLLKRIFRNLTGGNKQPPIPPPRPTHLRKRGSSF</sequence>
<organism evidence="2 3">
    <name type="scientific">Psilocybe cf. subviscida</name>
    <dbReference type="NCBI Taxonomy" id="2480587"/>
    <lineage>
        <taxon>Eukaryota</taxon>
        <taxon>Fungi</taxon>
        <taxon>Dikarya</taxon>
        <taxon>Basidiomycota</taxon>
        <taxon>Agaricomycotina</taxon>
        <taxon>Agaricomycetes</taxon>
        <taxon>Agaricomycetidae</taxon>
        <taxon>Agaricales</taxon>
        <taxon>Agaricineae</taxon>
        <taxon>Strophariaceae</taxon>
        <taxon>Psilocybe</taxon>
    </lineage>
</organism>
<feature type="compositionally biased region" description="Basic and acidic residues" evidence="1">
    <location>
        <begin position="54"/>
        <end position="101"/>
    </location>
</feature>
<accession>A0A8H5BW15</accession>
<dbReference type="Proteomes" id="UP000567179">
    <property type="component" value="Unassembled WGS sequence"/>
</dbReference>
<protein>
    <submittedName>
        <fullName evidence="2">Uncharacterized protein</fullName>
    </submittedName>
</protein>
<evidence type="ECO:0000313" key="3">
    <source>
        <dbReference type="Proteomes" id="UP000567179"/>
    </source>
</evidence>
<reference evidence="2 3" key="1">
    <citation type="journal article" date="2020" name="ISME J.">
        <title>Uncovering the hidden diversity of litter-decomposition mechanisms in mushroom-forming fungi.</title>
        <authorList>
            <person name="Floudas D."/>
            <person name="Bentzer J."/>
            <person name="Ahren D."/>
            <person name="Johansson T."/>
            <person name="Persson P."/>
            <person name="Tunlid A."/>
        </authorList>
    </citation>
    <scope>NUCLEOTIDE SEQUENCE [LARGE SCALE GENOMIC DNA]</scope>
    <source>
        <strain evidence="2 3">CBS 101986</strain>
    </source>
</reference>
<gene>
    <name evidence="2" type="ORF">D9619_005985</name>
</gene>
<evidence type="ECO:0000313" key="2">
    <source>
        <dbReference type="EMBL" id="KAF5330480.1"/>
    </source>
</evidence>
<feature type="compositionally biased region" description="Basic residues" evidence="1">
    <location>
        <begin position="286"/>
        <end position="295"/>
    </location>
</feature>
<name>A0A8H5BW15_9AGAR</name>
<keyword evidence="3" id="KW-1185">Reference proteome</keyword>
<dbReference type="AlphaFoldDB" id="A0A8H5BW15"/>
<comment type="caution">
    <text evidence="2">The sequence shown here is derived from an EMBL/GenBank/DDBJ whole genome shotgun (WGS) entry which is preliminary data.</text>
</comment>
<evidence type="ECO:0000256" key="1">
    <source>
        <dbReference type="SAM" id="MobiDB-lite"/>
    </source>
</evidence>
<dbReference type="OrthoDB" id="2976199at2759"/>
<proteinExistence type="predicted"/>